<dbReference type="CDD" id="cd05403">
    <property type="entry name" value="NT_KNTase_like"/>
    <property type="match status" value="1"/>
</dbReference>
<dbReference type="GO" id="GO:0016779">
    <property type="term" value="F:nucleotidyltransferase activity"/>
    <property type="evidence" value="ECO:0007669"/>
    <property type="project" value="InterPro"/>
</dbReference>
<keyword evidence="2" id="KW-0808">Transferase</keyword>
<name>A0A7X0C4A7_9ACTN</name>
<dbReference type="InterPro" id="IPR002934">
    <property type="entry name" value="Polymerase_NTP_transf_dom"/>
</dbReference>
<proteinExistence type="predicted"/>
<dbReference type="Gene3D" id="3.30.460.10">
    <property type="entry name" value="Beta Polymerase, domain 2"/>
    <property type="match status" value="1"/>
</dbReference>
<dbReference type="AlphaFoldDB" id="A0A7X0C4A7"/>
<reference evidence="2 3" key="1">
    <citation type="submission" date="2020-08" db="EMBL/GenBank/DDBJ databases">
        <title>Sequencing the genomes of 1000 actinobacteria strains.</title>
        <authorList>
            <person name="Klenk H.-P."/>
        </authorList>
    </citation>
    <scope>NUCLEOTIDE SEQUENCE [LARGE SCALE GENOMIC DNA]</scope>
    <source>
        <strain evidence="2 3">DSM 45913</strain>
    </source>
</reference>
<dbReference type="Proteomes" id="UP000583800">
    <property type="component" value="Unassembled WGS sequence"/>
</dbReference>
<gene>
    <name evidence="2" type="ORF">FHU36_004448</name>
</gene>
<organism evidence="2 3">
    <name type="scientific">Nonomuraea muscovyensis</name>
    <dbReference type="NCBI Taxonomy" id="1124761"/>
    <lineage>
        <taxon>Bacteria</taxon>
        <taxon>Bacillati</taxon>
        <taxon>Actinomycetota</taxon>
        <taxon>Actinomycetes</taxon>
        <taxon>Streptosporangiales</taxon>
        <taxon>Streptosporangiaceae</taxon>
        <taxon>Nonomuraea</taxon>
    </lineage>
</organism>
<evidence type="ECO:0000313" key="2">
    <source>
        <dbReference type="EMBL" id="MBB6347903.1"/>
    </source>
</evidence>
<dbReference type="RefSeq" id="WP_185085765.1">
    <property type="nucleotide sequence ID" value="NZ_JACHJB010000002.1"/>
</dbReference>
<keyword evidence="3" id="KW-1185">Reference proteome</keyword>
<dbReference type="EMBL" id="JACHJB010000002">
    <property type="protein sequence ID" value="MBB6347903.1"/>
    <property type="molecule type" value="Genomic_DNA"/>
</dbReference>
<comment type="caution">
    <text evidence="2">The sequence shown here is derived from an EMBL/GenBank/DDBJ whole genome shotgun (WGS) entry which is preliminary data.</text>
</comment>
<dbReference type="InterPro" id="IPR043519">
    <property type="entry name" value="NT_sf"/>
</dbReference>
<evidence type="ECO:0000313" key="3">
    <source>
        <dbReference type="Proteomes" id="UP000583800"/>
    </source>
</evidence>
<dbReference type="Pfam" id="PF01909">
    <property type="entry name" value="NTP_transf_2"/>
    <property type="match status" value="1"/>
</dbReference>
<feature type="domain" description="Polymerase nucleotidyl transferase" evidence="1">
    <location>
        <begin position="18"/>
        <end position="55"/>
    </location>
</feature>
<dbReference type="Gene3D" id="1.20.120.330">
    <property type="entry name" value="Nucleotidyltransferases domain 2"/>
    <property type="match status" value="1"/>
</dbReference>
<sequence length="274" mass="30657">MDALSLHDRFLTDALPRIRQDPRVAGVAIAGSIAKGHPDVYSDVDLIVVIDDEAFDRVMKERLELIGSWAALVTGFTGEHVGEPRLIITLVGPPLLHVDFKFVRAFDFAERAEDPEILWDRDGSLAACLAEHPPADPSLDLQWIEDRFWVWVHYGATKLGRGELFEVIGFLGYLREAVLGPLAARRVGAPPRGVRHLESIAPDEARALQATLCGYDRHDAGRALLACVELYRQWLDDPETVIEPRRHAEKLAVQYLHDVIDQAKLTSHPTTDRL</sequence>
<dbReference type="SUPFAM" id="SSF81301">
    <property type="entry name" value="Nucleotidyltransferase"/>
    <property type="match status" value="1"/>
</dbReference>
<accession>A0A7X0C4A7</accession>
<protein>
    <submittedName>
        <fullName evidence="2">Putative nucleotidyltransferase</fullName>
    </submittedName>
</protein>
<evidence type="ECO:0000259" key="1">
    <source>
        <dbReference type="Pfam" id="PF01909"/>
    </source>
</evidence>